<dbReference type="GO" id="GO:0003968">
    <property type="term" value="F:RNA-directed RNA polymerase activity"/>
    <property type="evidence" value="ECO:0007669"/>
    <property type="project" value="UniProtKB-KW"/>
</dbReference>
<gene>
    <name evidence="4" type="ORF">AC578_11006</name>
</gene>
<feature type="compositionally biased region" description="Polar residues" evidence="2">
    <location>
        <begin position="52"/>
        <end position="68"/>
    </location>
</feature>
<feature type="region of interest" description="Disordered" evidence="2">
    <location>
        <begin position="186"/>
        <end position="207"/>
    </location>
</feature>
<keyword evidence="1" id="KW-0694">RNA-binding</keyword>
<accession>A0A139HSP5</accession>
<keyword evidence="5" id="KW-1185">Reference proteome</keyword>
<dbReference type="Pfam" id="PF05183">
    <property type="entry name" value="RdRP"/>
    <property type="match status" value="1"/>
</dbReference>
<comment type="caution">
    <text evidence="4">The sequence shown here is derived from an EMBL/GenBank/DDBJ whole genome shotgun (WGS) entry which is preliminary data.</text>
</comment>
<feature type="compositionally biased region" description="Polar residues" evidence="2">
    <location>
        <begin position="186"/>
        <end position="199"/>
    </location>
</feature>
<keyword evidence="1" id="KW-0696">RNA-directed RNA polymerase</keyword>
<reference evidence="4 5" key="1">
    <citation type="submission" date="2015-07" db="EMBL/GenBank/DDBJ databases">
        <title>Comparative genomics of the Sigatoka disease complex on banana suggests a link between parallel evolutionary changes in Pseudocercospora fijiensis and Pseudocercospora eumusae and increased virulence on the banana host.</title>
        <authorList>
            <person name="Chang T.-C."/>
            <person name="Salvucci A."/>
            <person name="Crous P.W."/>
            <person name="Stergiopoulos I."/>
        </authorList>
    </citation>
    <scope>NUCLEOTIDE SEQUENCE [LARGE SCALE GENOMIC DNA]</scope>
    <source>
        <strain evidence="4 5">CBS 114824</strain>
    </source>
</reference>
<feature type="non-terminal residue" evidence="4">
    <location>
        <position position="1"/>
    </location>
</feature>
<evidence type="ECO:0000313" key="5">
    <source>
        <dbReference type="Proteomes" id="UP000070133"/>
    </source>
</evidence>
<dbReference type="STRING" id="321146.A0A139HSP5"/>
<dbReference type="PANTHER" id="PTHR23079:SF55">
    <property type="entry name" value="RNA-DIRECTED RNA POLYMERASE"/>
    <property type="match status" value="1"/>
</dbReference>
<dbReference type="GO" id="GO:0030422">
    <property type="term" value="P:siRNA processing"/>
    <property type="evidence" value="ECO:0007669"/>
    <property type="project" value="TreeGrafter"/>
</dbReference>
<dbReference type="PANTHER" id="PTHR23079">
    <property type="entry name" value="RNA-DEPENDENT RNA POLYMERASE"/>
    <property type="match status" value="1"/>
</dbReference>
<comment type="catalytic activity">
    <reaction evidence="1">
        <text>RNA(n) + a ribonucleoside 5'-triphosphate = RNA(n+1) + diphosphate</text>
        <dbReference type="Rhea" id="RHEA:21248"/>
        <dbReference type="Rhea" id="RHEA-COMP:14527"/>
        <dbReference type="Rhea" id="RHEA-COMP:17342"/>
        <dbReference type="ChEBI" id="CHEBI:33019"/>
        <dbReference type="ChEBI" id="CHEBI:61557"/>
        <dbReference type="ChEBI" id="CHEBI:140395"/>
        <dbReference type="EC" id="2.7.7.48"/>
    </reaction>
</comment>
<feature type="domain" description="RDRP core" evidence="3">
    <location>
        <begin position="424"/>
        <end position="1048"/>
    </location>
</feature>
<comment type="similarity">
    <text evidence="1">Belongs to the RdRP family.</text>
</comment>
<evidence type="ECO:0000313" key="4">
    <source>
        <dbReference type="EMBL" id="KXT05439.1"/>
    </source>
</evidence>
<dbReference type="InterPro" id="IPR007855">
    <property type="entry name" value="RDRP"/>
</dbReference>
<keyword evidence="1" id="KW-0548">Nucleotidyltransferase</keyword>
<dbReference type="Proteomes" id="UP000070133">
    <property type="component" value="Unassembled WGS sequence"/>
</dbReference>
<evidence type="ECO:0000256" key="2">
    <source>
        <dbReference type="SAM" id="MobiDB-lite"/>
    </source>
</evidence>
<dbReference type="EMBL" id="LFZN01000013">
    <property type="protein sequence ID" value="KXT05439.1"/>
    <property type="molecule type" value="Genomic_DNA"/>
</dbReference>
<proteinExistence type="inferred from homology"/>
<dbReference type="GO" id="GO:0031380">
    <property type="term" value="C:nuclear RNA-directed RNA polymerase complex"/>
    <property type="evidence" value="ECO:0007669"/>
    <property type="project" value="TreeGrafter"/>
</dbReference>
<dbReference type="GO" id="GO:0003723">
    <property type="term" value="F:RNA binding"/>
    <property type="evidence" value="ECO:0007669"/>
    <property type="project" value="UniProtKB-KW"/>
</dbReference>
<feature type="compositionally biased region" description="Low complexity" evidence="2">
    <location>
        <begin position="96"/>
        <end position="115"/>
    </location>
</feature>
<dbReference type="EC" id="2.7.7.48" evidence="1"/>
<evidence type="ECO:0000256" key="1">
    <source>
        <dbReference type="RuleBase" id="RU363098"/>
    </source>
</evidence>
<evidence type="ECO:0000259" key="3">
    <source>
        <dbReference type="Pfam" id="PF05183"/>
    </source>
</evidence>
<keyword evidence="1" id="KW-0808">Transferase</keyword>
<protein>
    <recommendedName>
        <fullName evidence="1">RNA-dependent RNA polymerase</fullName>
        <ecNumber evidence="1">2.7.7.48</ecNumber>
    </recommendedName>
</protein>
<dbReference type="InterPro" id="IPR057596">
    <property type="entry name" value="RDRP_core"/>
</dbReference>
<name>A0A139HSP5_9PEZI</name>
<dbReference type="OrthoDB" id="10055769at2759"/>
<organism evidence="4 5">
    <name type="scientific">Pseudocercospora eumusae</name>
    <dbReference type="NCBI Taxonomy" id="321146"/>
    <lineage>
        <taxon>Eukaryota</taxon>
        <taxon>Fungi</taxon>
        <taxon>Dikarya</taxon>
        <taxon>Ascomycota</taxon>
        <taxon>Pezizomycotina</taxon>
        <taxon>Dothideomycetes</taxon>
        <taxon>Dothideomycetidae</taxon>
        <taxon>Mycosphaerellales</taxon>
        <taxon>Mycosphaerellaceae</taxon>
        <taxon>Pseudocercospora</taxon>
    </lineage>
</organism>
<sequence>KLYNRLKQLYSFLYWRNPARLQQEEHNFFRNVLNTPSEKLKLEAINERLENVRTTTPHRGTPKHSTTFAKPPPPPPSALPTVDEFARPDPDPPSPTRTRTAARTGIDPSAAPSSSKTPSIKNHFAATKQALLQAKPAPPLDSSFSTDALKSFGAPPIFSQSTHAGTQLTAATELSSDDENYYSAEQTVSGAKGASNQTTDSEEDWKRESTDYYSSLAPSEARSLIAAAQRLECSQEIVRKIPSPKSHATSTDSQQLWGSSIDTSQADLLQARADMLLEDPDACMTYQQSYIVRADSKKRARLEPVRQLIAPSDVESEPEVSRQCFSPAKDFAQLKIPDSFNNLSFELQWEAQRVLQAGILSPKQLAEQCRPRNLETLYKLAAASGKPFRQAFSPDQSTSWEKVTLKAQFEYAKSRRPSGSLFDMTLQMPNRGADCALQRKFGNQNVLYVDIPNLNRPPLEHKGKNLIGRFYDMALNFQHFLGRKWFLYLTQAHKKKKKIDPEATKAGTCQLMFIAVDNGFTMTDVLSYVIPYKDNSRQAARKLYSRFELAASSTTPVFTFAREDVQIVEDQLASTDAADQTFLDPALALASEFDEPQVSDRVMNDGCSEIHPWVMWQATFALGGTELKTALQARFGLGMAKGIWYRGPEAPSTSLDVRPPGPLIKISQSQIKVKHSSLRDLDRHGLTLNVVKANSDVKPSILHAGFLPILVDRGVPKEVIKELVREQTQNDMDELEAALKSPSPMPLRHWMHRRNELWEERNRTGGISTVAEFPVAREERIVQMLESGLVPSQEAFLASEVQSMAEMILDTKNKKFKIPLSRSTTLLGAALADPLNCLAPGEIHVNFTRPFHDRVTGMTWPLLRELECLIARNPAMAPWDMQKVKAVFKPELAHLSNMVILSAKGKRPLAEQLQGGDYDGDTFWLCWEPRLVQPFRNHPAPWNPPSIDFFGINKDSRLLCDYVTQPQSDSQWLKWLADMAETRMRFNLLGVVTKLHERLIYKEGGIRSETALHLVHLHDYLVDADKQGYDFSMSDLQAFKQKINLPPDLPTPAHWEFTKADTNDDEDGYPVPDVKIPGNIIDDVFSKVIHPMAQASLSRVRDILRPAKESKDLSLAKFYHETLISAENDDDKATSSGHILAPREARDLIRKELEALRHGLEEVRNFWKNQQKKYTFNELLLQLRVKYESIMPTHTHHPTVVEWLRRQGNDVTIWEKLRASAFAEFHHGTRTRGKLVWHVAGRELCLLKAHECPQTRTLTKEAWSSLRPRKEPKTVDVDDDDEIPAIPEANDEDCVLTQYY</sequence>
<feature type="region of interest" description="Disordered" evidence="2">
    <location>
        <begin position="50"/>
        <end position="119"/>
    </location>
</feature>